<gene>
    <name evidence="2" type="primary">galE_3</name>
    <name evidence="2" type="ORF">PSJ8397_01774</name>
</gene>
<dbReference type="PANTHER" id="PTHR43245">
    <property type="entry name" value="BIFUNCTIONAL POLYMYXIN RESISTANCE PROTEIN ARNA"/>
    <property type="match status" value="1"/>
</dbReference>
<dbReference type="InterPro" id="IPR050177">
    <property type="entry name" value="Lipid_A_modif_metabolic_enz"/>
</dbReference>
<evidence type="ECO:0000313" key="3">
    <source>
        <dbReference type="Proteomes" id="UP000193623"/>
    </source>
</evidence>
<dbReference type="SUPFAM" id="SSF51735">
    <property type="entry name" value="NAD(P)-binding Rossmann-fold domains"/>
    <property type="match status" value="1"/>
</dbReference>
<accession>A0A1Y5SDU3</accession>
<organism evidence="2 3">
    <name type="scientific">Pseudooctadecabacter jejudonensis</name>
    <dbReference type="NCBI Taxonomy" id="1391910"/>
    <lineage>
        <taxon>Bacteria</taxon>
        <taxon>Pseudomonadati</taxon>
        <taxon>Pseudomonadota</taxon>
        <taxon>Alphaproteobacteria</taxon>
        <taxon>Rhodobacterales</taxon>
        <taxon>Paracoccaceae</taxon>
        <taxon>Pseudooctadecabacter</taxon>
    </lineage>
</organism>
<dbReference type="Proteomes" id="UP000193623">
    <property type="component" value="Unassembled WGS sequence"/>
</dbReference>
<name>A0A1Y5SDU3_9RHOB</name>
<keyword evidence="2" id="KW-0413">Isomerase</keyword>
<dbReference type="AlphaFoldDB" id="A0A1Y5SDU3"/>
<dbReference type="GO" id="GO:0003978">
    <property type="term" value="F:UDP-glucose 4-epimerase activity"/>
    <property type="evidence" value="ECO:0007669"/>
    <property type="project" value="UniProtKB-EC"/>
</dbReference>
<sequence>MATIVLGAQGKLGGSLIRHARRAQAGWVSQGRSAGADIVWSGDFDAAETGLIAAKDSTVINMIGSANGDTAALTAINVTFVESLLKHCASAGVAHVILASSVAVYGAGDGADFEESAALSPLTPYGISKARMEDVARGLTDTADCPAVTILRIGNVAGADALTRIAATHHGKGSPMTLHRYPDGSVPVRSYIGPADLFDVIRTLVPRPAEPLRILNIAAPTPVPLDRVLVAYRDHVFPDLKWDDAPTPTGVPPRVVLSTDALQRVVSLPWDADYPAEMAGQVAQDHAL</sequence>
<dbReference type="EC" id="5.1.3.2" evidence="2"/>
<evidence type="ECO:0000259" key="1">
    <source>
        <dbReference type="Pfam" id="PF01370"/>
    </source>
</evidence>
<reference evidence="2 3" key="1">
    <citation type="submission" date="2017-03" db="EMBL/GenBank/DDBJ databases">
        <authorList>
            <person name="Afonso C.L."/>
            <person name="Miller P.J."/>
            <person name="Scott M.A."/>
            <person name="Spackman E."/>
            <person name="Goraichik I."/>
            <person name="Dimitrov K.M."/>
            <person name="Suarez D.L."/>
            <person name="Swayne D.E."/>
        </authorList>
    </citation>
    <scope>NUCLEOTIDE SEQUENCE [LARGE SCALE GENOMIC DNA]</scope>
    <source>
        <strain evidence="2 3">CECT 8397</strain>
    </source>
</reference>
<feature type="domain" description="NAD-dependent epimerase/dehydratase" evidence="1">
    <location>
        <begin position="4"/>
        <end position="209"/>
    </location>
</feature>
<dbReference type="Pfam" id="PF01370">
    <property type="entry name" value="Epimerase"/>
    <property type="match status" value="1"/>
</dbReference>
<dbReference type="OrthoDB" id="7687386at2"/>
<evidence type="ECO:0000313" key="2">
    <source>
        <dbReference type="EMBL" id="SLN35379.1"/>
    </source>
</evidence>
<dbReference type="InterPro" id="IPR001509">
    <property type="entry name" value="Epimerase_deHydtase"/>
</dbReference>
<proteinExistence type="predicted"/>
<dbReference type="EMBL" id="FWFT01000002">
    <property type="protein sequence ID" value="SLN35379.1"/>
    <property type="molecule type" value="Genomic_DNA"/>
</dbReference>
<dbReference type="Gene3D" id="3.40.50.720">
    <property type="entry name" value="NAD(P)-binding Rossmann-like Domain"/>
    <property type="match status" value="1"/>
</dbReference>
<dbReference type="RefSeq" id="WP_085864172.1">
    <property type="nucleotide sequence ID" value="NZ_FWFT01000002.1"/>
</dbReference>
<keyword evidence="3" id="KW-1185">Reference proteome</keyword>
<dbReference type="CDD" id="cd08946">
    <property type="entry name" value="SDR_e"/>
    <property type="match status" value="1"/>
</dbReference>
<dbReference type="InterPro" id="IPR036291">
    <property type="entry name" value="NAD(P)-bd_dom_sf"/>
</dbReference>
<dbReference type="PANTHER" id="PTHR43245:SF13">
    <property type="entry name" value="UDP-D-APIOSE_UDP-D-XYLOSE SYNTHASE 2"/>
    <property type="match status" value="1"/>
</dbReference>
<protein>
    <submittedName>
        <fullName evidence="2">UDP-glucose 4-epimerase</fullName>
        <ecNumber evidence="2">5.1.3.2</ecNumber>
    </submittedName>
</protein>